<dbReference type="Proteomes" id="UP001412067">
    <property type="component" value="Unassembled WGS sequence"/>
</dbReference>
<evidence type="ECO:0000313" key="1">
    <source>
        <dbReference type="EMBL" id="KAK8961751.1"/>
    </source>
</evidence>
<proteinExistence type="predicted"/>
<protein>
    <submittedName>
        <fullName evidence="1">Uncharacterized protein</fullName>
    </submittedName>
</protein>
<dbReference type="EMBL" id="JBBWWR010000009">
    <property type="protein sequence ID" value="KAK8961751.1"/>
    <property type="molecule type" value="Genomic_DNA"/>
</dbReference>
<name>A0ABR2MCS7_9ASPA</name>
<gene>
    <name evidence="1" type="ORF">KSP40_PGU020936</name>
</gene>
<sequence>MIDFNLSLPLKPRSTTCNPRSLPSSIGSNKLKADASGLATIDNPTRVLDAFFHTDNYAPVICRSLPPRSSRRCRSASASAKALLLLLASLPNVAVGFRLTDFPDFIASVISF</sequence>
<keyword evidence="2" id="KW-1185">Reference proteome</keyword>
<reference evidence="1 2" key="1">
    <citation type="journal article" date="2022" name="Nat. Plants">
        <title>Genomes of leafy and leafless Platanthera orchids illuminate the evolution of mycoheterotrophy.</title>
        <authorList>
            <person name="Li M.H."/>
            <person name="Liu K.W."/>
            <person name="Li Z."/>
            <person name="Lu H.C."/>
            <person name="Ye Q.L."/>
            <person name="Zhang D."/>
            <person name="Wang J.Y."/>
            <person name="Li Y.F."/>
            <person name="Zhong Z.M."/>
            <person name="Liu X."/>
            <person name="Yu X."/>
            <person name="Liu D.K."/>
            <person name="Tu X.D."/>
            <person name="Liu B."/>
            <person name="Hao Y."/>
            <person name="Liao X.Y."/>
            <person name="Jiang Y.T."/>
            <person name="Sun W.H."/>
            <person name="Chen J."/>
            <person name="Chen Y.Q."/>
            <person name="Ai Y."/>
            <person name="Zhai J.W."/>
            <person name="Wu S.S."/>
            <person name="Zhou Z."/>
            <person name="Hsiao Y.Y."/>
            <person name="Wu W.L."/>
            <person name="Chen Y.Y."/>
            <person name="Lin Y.F."/>
            <person name="Hsu J.L."/>
            <person name="Li C.Y."/>
            <person name="Wang Z.W."/>
            <person name="Zhao X."/>
            <person name="Zhong W.Y."/>
            <person name="Ma X.K."/>
            <person name="Ma L."/>
            <person name="Huang J."/>
            <person name="Chen G.Z."/>
            <person name="Huang M.Z."/>
            <person name="Huang L."/>
            <person name="Peng D.H."/>
            <person name="Luo Y.B."/>
            <person name="Zou S.Q."/>
            <person name="Chen S.P."/>
            <person name="Lan S."/>
            <person name="Tsai W.C."/>
            <person name="Van de Peer Y."/>
            <person name="Liu Z.J."/>
        </authorList>
    </citation>
    <scope>NUCLEOTIDE SEQUENCE [LARGE SCALE GENOMIC DNA]</scope>
    <source>
        <strain evidence="1">Lor288</strain>
    </source>
</reference>
<comment type="caution">
    <text evidence="1">The sequence shown here is derived from an EMBL/GenBank/DDBJ whole genome shotgun (WGS) entry which is preliminary data.</text>
</comment>
<evidence type="ECO:0000313" key="2">
    <source>
        <dbReference type="Proteomes" id="UP001412067"/>
    </source>
</evidence>
<organism evidence="1 2">
    <name type="scientific">Platanthera guangdongensis</name>
    <dbReference type="NCBI Taxonomy" id="2320717"/>
    <lineage>
        <taxon>Eukaryota</taxon>
        <taxon>Viridiplantae</taxon>
        <taxon>Streptophyta</taxon>
        <taxon>Embryophyta</taxon>
        <taxon>Tracheophyta</taxon>
        <taxon>Spermatophyta</taxon>
        <taxon>Magnoliopsida</taxon>
        <taxon>Liliopsida</taxon>
        <taxon>Asparagales</taxon>
        <taxon>Orchidaceae</taxon>
        <taxon>Orchidoideae</taxon>
        <taxon>Orchideae</taxon>
        <taxon>Orchidinae</taxon>
        <taxon>Platanthera</taxon>
    </lineage>
</organism>
<accession>A0ABR2MCS7</accession>